<keyword evidence="4" id="KW-1185">Reference proteome</keyword>
<feature type="compositionally biased region" description="Low complexity" evidence="1">
    <location>
        <begin position="184"/>
        <end position="200"/>
    </location>
</feature>
<evidence type="ECO:0000256" key="1">
    <source>
        <dbReference type="SAM" id="MobiDB-lite"/>
    </source>
</evidence>
<reference evidence="3 4" key="1">
    <citation type="submission" date="2023-09" db="EMBL/GenBank/DDBJ databases">
        <title>Micromonospora halotolerans DSM 45598 genome sequence.</title>
        <authorList>
            <person name="Mo P."/>
        </authorList>
    </citation>
    <scope>NUCLEOTIDE SEQUENCE [LARGE SCALE GENOMIC DNA]</scope>
    <source>
        <strain evidence="3 4">DSM 45598</strain>
    </source>
</reference>
<dbReference type="EMBL" id="CP134876">
    <property type="protein sequence ID" value="WNM42638.1"/>
    <property type="molecule type" value="Genomic_DNA"/>
</dbReference>
<feature type="compositionally biased region" description="Low complexity" evidence="1">
    <location>
        <begin position="52"/>
        <end position="62"/>
    </location>
</feature>
<evidence type="ECO:0000313" key="4">
    <source>
        <dbReference type="Proteomes" id="UP001303001"/>
    </source>
</evidence>
<accession>A0ABZ0A5H6</accession>
<feature type="region of interest" description="Disordered" evidence="1">
    <location>
        <begin position="381"/>
        <end position="405"/>
    </location>
</feature>
<dbReference type="Proteomes" id="UP001303001">
    <property type="component" value="Chromosome"/>
</dbReference>
<evidence type="ECO:0008006" key="5">
    <source>
        <dbReference type="Google" id="ProtNLM"/>
    </source>
</evidence>
<feature type="transmembrane region" description="Helical" evidence="2">
    <location>
        <begin position="152"/>
        <end position="177"/>
    </location>
</feature>
<keyword evidence="2" id="KW-0812">Transmembrane</keyword>
<dbReference type="PRINTS" id="PR01217">
    <property type="entry name" value="PRICHEXTENSN"/>
</dbReference>
<keyword evidence="2" id="KW-1133">Transmembrane helix</keyword>
<feature type="region of interest" description="Disordered" evidence="1">
    <location>
        <begin position="184"/>
        <end position="212"/>
    </location>
</feature>
<feature type="region of interest" description="Disordered" evidence="1">
    <location>
        <begin position="1"/>
        <end position="149"/>
    </location>
</feature>
<evidence type="ECO:0000313" key="3">
    <source>
        <dbReference type="EMBL" id="WNM42638.1"/>
    </source>
</evidence>
<keyword evidence="2" id="KW-0472">Membrane</keyword>
<gene>
    <name evidence="3" type="ORF">RMN56_15410</name>
</gene>
<feature type="compositionally biased region" description="Low complexity" evidence="1">
    <location>
        <begin position="108"/>
        <end position="136"/>
    </location>
</feature>
<proteinExistence type="predicted"/>
<dbReference type="RefSeq" id="WP_313724423.1">
    <property type="nucleotide sequence ID" value="NZ_CP134876.1"/>
</dbReference>
<evidence type="ECO:0000256" key="2">
    <source>
        <dbReference type="SAM" id="Phobius"/>
    </source>
</evidence>
<feature type="compositionally biased region" description="Pro residues" evidence="1">
    <location>
        <begin position="63"/>
        <end position="107"/>
    </location>
</feature>
<organism evidence="3 4">
    <name type="scientific">Micromonospora halotolerans</name>
    <dbReference type="NCBI Taxonomy" id="709879"/>
    <lineage>
        <taxon>Bacteria</taxon>
        <taxon>Bacillati</taxon>
        <taxon>Actinomycetota</taxon>
        <taxon>Actinomycetes</taxon>
        <taxon>Micromonosporales</taxon>
        <taxon>Micromonosporaceae</taxon>
        <taxon>Micromonospora</taxon>
    </lineage>
</organism>
<name>A0ABZ0A5H6_9ACTN</name>
<protein>
    <recommendedName>
        <fullName evidence="5">Serine/threonine protein kinase</fullName>
    </recommendedName>
</protein>
<sequence>MVYRYESDEDAFLEYPRPGSDPSVPGDAPAPPAGPSRSRFPTPSLPPPVRPARPAADVARAPAPAPPAPAPAPSRPAPPREPAPVPQPTPAVPPPAPPVPQPTPAAAPRPAASTHAASTATTSTADDPVVRTTDPVDLTRPRRPDRRRGGRAWQVLIGGAAVLMLLALTGLAVAALLEDRTLTPPASQQSSQPVVEQSAAPDGTDLDSRDTDQAALSAKEVFPGQQLVVADGQPAYRVLKTNSSGSCAVAATGEIADLLVRLGCNQVVRATLRSPDGDHLLTAGLFNLTDVASAQRARDRIRPMLDERQGRFRGMAADKDTEVVATAAARVGWQVRGHYLAYCVVTRADGERISSGDTKARDILYDMIEAYLNRGVLERRASGGAASQPTEGPTEGTAGQDGTRN</sequence>